<dbReference type="STRING" id="187868.SAMN05192589_12723"/>
<sequence length="96" mass="10345">MLRIEELAQATIASWCTSGLAECVTELGLHLHELRGDRIAFSQEIERARAIYAQPSDNDIEIDDEPFVAPASGGVWIAAWLWAPEAASAQGGDAHG</sequence>
<organism evidence="1 2">
    <name type="scientific">Paracidovorax valerianellae</name>
    <dbReference type="NCBI Taxonomy" id="187868"/>
    <lineage>
        <taxon>Bacteria</taxon>
        <taxon>Pseudomonadati</taxon>
        <taxon>Pseudomonadota</taxon>
        <taxon>Betaproteobacteria</taxon>
        <taxon>Burkholderiales</taxon>
        <taxon>Comamonadaceae</taxon>
        <taxon>Paracidovorax</taxon>
    </lineage>
</organism>
<evidence type="ECO:0000313" key="1">
    <source>
        <dbReference type="EMBL" id="SDE71982.1"/>
    </source>
</evidence>
<gene>
    <name evidence="1" type="ORF">SAMN05192589_12723</name>
</gene>
<dbReference type="RefSeq" id="WP_092746111.1">
    <property type="nucleotide sequence ID" value="NZ_FMZC01000027.1"/>
</dbReference>
<accession>A0A1G7F7V4</accession>
<name>A0A1G7F7V4_9BURK</name>
<dbReference type="Proteomes" id="UP000198781">
    <property type="component" value="Unassembled WGS sequence"/>
</dbReference>
<keyword evidence="2" id="KW-1185">Reference proteome</keyword>
<proteinExistence type="predicted"/>
<protein>
    <submittedName>
        <fullName evidence="1">Uncharacterized protein</fullName>
    </submittedName>
</protein>
<dbReference type="AlphaFoldDB" id="A0A1G7F7V4"/>
<reference evidence="1 2" key="1">
    <citation type="submission" date="2016-10" db="EMBL/GenBank/DDBJ databases">
        <authorList>
            <person name="de Groot N.N."/>
        </authorList>
    </citation>
    <scope>NUCLEOTIDE SEQUENCE [LARGE SCALE GENOMIC DNA]</scope>
    <source>
        <strain evidence="1 2">DSM 16619</strain>
    </source>
</reference>
<dbReference type="EMBL" id="FMZC01000027">
    <property type="protein sequence ID" value="SDE71982.1"/>
    <property type="molecule type" value="Genomic_DNA"/>
</dbReference>
<evidence type="ECO:0000313" key="2">
    <source>
        <dbReference type="Proteomes" id="UP000198781"/>
    </source>
</evidence>